<keyword evidence="1" id="KW-0472">Membrane</keyword>
<dbReference type="EMBL" id="JALJOV010000135">
    <property type="protein sequence ID" value="KAK9866760.1"/>
    <property type="molecule type" value="Genomic_DNA"/>
</dbReference>
<protein>
    <submittedName>
        <fullName evidence="2">Uncharacterized protein</fullName>
    </submittedName>
</protein>
<organism evidence="2 3">
    <name type="scientific">Apatococcus fuscideae</name>
    <dbReference type="NCBI Taxonomy" id="2026836"/>
    <lineage>
        <taxon>Eukaryota</taxon>
        <taxon>Viridiplantae</taxon>
        <taxon>Chlorophyta</taxon>
        <taxon>core chlorophytes</taxon>
        <taxon>Trebouxiophyceae</taxon>
        <taxon>Chlorellales</taxon>
        <taxon>Chlorellaceae</taxon>
        <taxon>Apatococcus</taxon>
    </lineage>
</organism>
<gene>
    <name evidence="2" type="ORF">WJX84_002667</name>
</gene>
<sequence>MGGQSFGDHLQQFGARVGSSPRRFGLYGTFEEGSEVSAADAVSLPDSEPECKSLLSQPPLPAYQSSPAQLLCTPEFQDLLTSRCQTQEDVRRIQQQLESYKALPNLLQIWAWANGTSLIGRFLGLWWEDSLLRHAPAIRLIVWAYLADWVYAVTTLGLGGIVSLSMRAFTGQSLGERWAGIHMVHEAWYPIETA</sequence>
<reference evidence="2 3" key="1">
    <citation type="journal article" date="2024" name="Nat. Commun.">
        <title>Phylogenomics reveals the evolutionary origins of lichenization in chlorophyte algae.</title>
        <authorList>
            <person name="Puginier C."/>
            <person name="Libourel C."/>
            <person name="Otte J."/>
            <person name="Skaloud P."/>
            <person name="Haon M."/>
            <person name="Grisel S."/>
            <person name="Petersen M."/>
            <person name="Berrin J.G."/>
            <person name="Delaux P.M."/>
            <person name="Dal Grande F."/>
            <person name="Keller J."/>
        </authorList>
    </citation>
    <scope>NUCLEOTIDE SEQUENCE [LARGE SCALE GENOMIC DNA]</scope>
    <source>
        <strain evidence="2 3">SAG 2523</strain>
    </source>
</reference>
<feature type="transmembrane region" description="Helical" evidence="1">
    <location>
        <begin position="140"/>
        <end position="164"/>
    </location>
</feature>
<accession>A0AAW1TCQ3</accession>
<name>A0AAW1TCQ3_9CHLO</name>
<keyword evidence="1" id="KW-0812">Transmembrane</keyword>
<dbReference type="AlphaFoldDB" id="A0AAW1TCQ3"/>
<evidence type="ECO:0000313" key="3">
    <source>
        <dbReference type="Proteomes" id="UP001485043"/>
    </source>
</evidence>
<evidence type="ECO:0000256" key="1">
    <source>
        <dbReference type="SAM" id="Phobius"/>
    </source>
</evidence>
<proteinExistence type="predicted"/>
<dbReference type="Proteomes" id="UP001485043">
    <property type="component" value="Unassembled WGS sequence"/>
</dbReference>
<evidence type="ECO:0000313" key="2">
    <source>
        <dbReference type="EMBL" id="KAK9866760.1"/>
    </source>
</evidence>
<comment type="caution">
    <text evidence="2">The sequence shown here is derived from an EMBL/GenBank/DDBJ whole genome shotgun (WGS) entry which is preliminary data.</text>
</comment>
<keyword evidence="3" id="KW-1185">Reference proteome</keyword>
<keyword evidence="1" id="KW-1133">Transmembrane helix</keyword>